<name>A0A5B7ERA5_PORTR</name>
<organism evidence="1 2">
    <name type="scientific">Portunus trituberculatus</name>
    <name type="common">Swimming crab</name>
    <name type="synonym">Neptunus trituberculatus</name>
    <dbReference type="NCBI Taxonomy" id="210409"/>
    <lineage>
        <taxon>Eukaryota</taxon>
        <taxon>Metazoa</taxon>
        <taxon>Ecdysozoa</taxon>
        <taxon>Arthropoda</taxon>
        <taxon>Crustacea</taxon>
        <taxon>Multicrustacea</taxon>
        <taxon>Malacostraca</taxon>
        <taxon>Eumalacostraca</taxon>
        <taxon>Eucarida</taxon>
        <taxon>Decapoda</taxon>
        <taxon>Pleocyemata</taxon>
        <taxon>Brachyura</taxon>
        <taxon>Eubrachyura</taxon>
        <taxon>Portunoidea</taxon>
        <taxon>Portunidae</taxon>
        <taxon>Portuninae</taxon>
        <taxon>Portunus</taxon>
    </lineage>
</organism>
<dbReference type="EMBL" id="VSRR010003318">
    <property type="protein sequence ID" value="MPC35649.1"/>
    <property type="molecule type" value="Genomic_DNA"/>
</dbReference>
<gene>
    <name evidence="1" type="ORF">E2C01_029076</name>
</gene>
<keyword evidence="2" id="KW-1185">Reference proteome</keyword>
<proteinExistence type="predicted"/>
<dbReference type="AlphaFoldDB" id="A0A5B7ERA5"/>
<dbReference type="Proteomes" id="UP000324222">
    <property type="component" value="Unassembled WGS sequence"/>
</dbReference>
<comment type="caution">
    <text evidence="1">The sequence shown here is derived from an EMBL/GenBank/DDBJ whole genome shotgun (WGS) entry which is preliminary data.</text>
</comment>
<protein>
    <submittedName>
        <fullName evidence="1">Uncharacterized protein</fullName>
    </submittedName>
</protein>
<sequence length="60" mass="7090">MKTEFHKALQDNTFSLVWLYNTVRWGSITVSYSFHHENQTICTCDEEVLLWYVISTANSM</sequence>
<accession>A0A5B7ERA5</accession>
<evidence type="ECO:0000313" key="2">
    <source>
        <dbReference type="Proteomes" id="UP000324222"/>
    </source>
</evidence>
<reference evidence="1 2" key="1">
    <citation type="submission" date="2019-05" db="EMBL/GenBank/DDBJ databases">
        <title>Another draft genome of Portunus trituberculatus and its Hox gene families provides insights of decapod evolution.</title>
        <authorList>
            <person name="Jeong J.-H."/>
            <person name="Song I."/>
            <person name="Kim S."/>
            <person name="Choi T."/>
            <person name="Kim D."/>
            <person name="Ryu S."/>
            <person name="Kim W."/>
        </authorList>
    </citation>
    <scope>NUCLEOTIDE SEQUENCE [LARGE SCALE GENOMIC DNA]</scope>
    <source>
        <tissue evidence="1">Muscle</tissue>
    </source>
</reference>
<evidence type="ECO:0000313" key="1">
    <source>
        <dbReference type="EMBL" id="MPC35649.1"/>
    </source>
</evidence>